<keyword evidence="4" id="KW-1003">Cell membrane</keyword>
<evidence type="ECO:0000256" key="1">
    <source>
        <dbReference type="ARBA" id="ARBA00004651"/>
    </source>
</evidence>
<feature type="transmembrane region" description="Helical" evidence="10">
    <location>
        <begin position="272"/>
        <end position="291"/>
    </location>
</feature>
<dbReference type="InterPro" id="IPR002528">
    <property type="entry name" value="MATE_fam"/>
</dbReference>
<feature type="transmembrane region" description="Helical" evidence="10">
    <location>
        <begin position="341"/>
        <end position="366"/>
    </location>
</feature>
<comment type="subcellular location">
    <subcellularLocation>
        <location evidence="1">Cell membrane</location>
        <topology evidence="1">Multi-pass membrane protein</topology>
    </subcellularLocation>
</comment>
<evidence type="ECO:0000256" key="10">
    <source>
        <dbReference type="SAM" id="Phobius"/>
    </source>
</evidence>
<feature type="transmembrane region" description="Helical" evidence="10">
    <location>
        <begin position="34"/>
        <end position="58"/>
    </location>
</feature>
<keyword evidence="7" id="KW-0406">Ion transport</keyword>
<gene>
    <name evidence="11" type="ORF">ASZ90_018280</name>
</gene>
<evidence type="ECO:0000256" key="8">
    <source>
        <dbReference type="ARBA" id="ARBA00023136"/>
    </source>
</evidence>
<dbReference type="PANTHER" id="PTHR43298">
    <property type="entry name" value="MULTIDRUG RESISTANCE PROTEIN NORM-RELATED"/>
    <property type="match status" value="1"/>
</dbReference>
<comment type="caution">
    <text evidence="11">The sequence shown here is derived from an EMBL/GenBank/DDBJ whole genome shotgun (WGS) entry which is preliminary data.</text>
</comment>
<feature type="transmembrane region" description="Helical" evidence="10">
    <location>
        <begin position="148"/>
        <end position="170"/>
    </location>
</feature>
<keyword evidence="8 10" id="KW-0472">Membrane</keyword>
<feature type="transmembrane region" description="Helical" evidence="10">
    <location>
        <begin position="6"/>
        <end position="27"/>
    </location>
</feature>
<keyword evidence="2" id="KW-0813">Transport</keyword>
<dbReference type="NCBIfam" id="TIGR00797">
    <property type="entry name" value="matE"/>
    <property type="match status" value="1"/>
</dbReference>
<evidence type="ECO:0000256" key="9">
    <source>
        <dbReference type="ARBA" id="ARBA00031636"/>
    </source>
</evidence>
<dbReference type="AlphaFoldDB" id="A0A0W8E774"/>
<keyword evidence="5 10" id="KW-0812">Transmembrane</keyword>
<dbReference type="PANTHER" id="PTHR43298:SF2">
    <property type="entry name" value="FMN_FAD EXPORTER YEEO-RELATED"/>
    <property type="match status" value="1"/>
</dbReference>
<feature type="transmembrane region" description="Helical" evidence="10">
    <location>
        <begin position="373"/>
        <end position="392"/>
    </location>
</feature>
<reference evidence="11" key="1">
    <citation type="journal article" date="2015" name="Proc. Natl. Acad. Sci. U.S.A.">
        <title>Networks of energetic and metabolic interactions define dynamics in microbial communities.</title>
        <authorList>
            <person name="Embree M."/>
            <person name="Liu J.K."/>
            <person name="Al-Bassam M.M."/>
            <person name="Zengler K."/>
        </authorList>
    </citation>
    <scope>NUCLEOTIDE SEQUENCE</scope>
</reference>
<evidence type="ECO:0000256" key="4">
    <source>
        <dbReference type="ARBA" id="ARBA00022475"/>
    </source>
</evidence>
<evidence type="ECO:0000256" key="3">
    <source>
        <dbReference type="ARBA" id="ARBA00022449"/>
    </source>
</evidence>
<feature type="transmembrane region" description="Helical" evidence="10">
    <location>
        <begin position="182"/>
        <end position="202"/>
    </location>
</feature>
<sequence>MARLSLPAMAGMILFSMFSLVDTWFVARLGPDSLAALTMVIPVQVLISSMASATGVGITSLIGRTLGSGEKAYGDNTAWHGLILSIIYSLVFLMLGLAYIDELLMFFGCSSKILLLSKAYMQILLIGCVFTFVPIILCSVMQGEGNTLLPVLISLVGIIFNVALDPIFIFGLGPIKAMGLEGAAYAGVLAQMLATVLAGVLVVKKKRFLTWSTVNFSPSLKVLVDIYRVGFPTLVMEVAGVMVMGYMNRILAGFSFTAVAALGVFLRIRSMLYMPVFGLVQGTMPIAAFAFGAGNLDRVKETIIKAGATSFVLMIAAWYVMQFHPLILITHFSQDPALTVLGINCIRLATIFIPLIGPVIILNTVLQAVNRGFTAMFLSLSRQLVFFFPLLVLLPKHLGLNGVWLAFSLSEFLAAVLALLIFIRLWRTLQIKKDSPFFLDFGWQYAMKRVYTWLKW</sequence>
<dbReference type="PIRSF" id="PIRSF006603">
    <property type="entry name" value="DinF"/>
    <property type="match status" value="1"/>
</dbReference>
<organism evidence="11">
    <name type="scientific">hydrocarbon metagenome</name>
    <dbReference type="NCBI Taxonomy" id="938273"/>
    <lineage>
        <taxon>unclassified sequences</taxon>
        <taxon>metagenomes</taxon>
        <taxon>ecological metagenomes</taxon>
    </lineage>
</organism>
<dbReference type="GO" id="GO:0006811">
    <property type="term" value="P:monoatomic ion transport"/>
    <property type="evidence" value="ECO:0007669"/>
    <property type="project" value="UniProtKB-KW"/>
</dbReference>
<evidence type="ECO:0000256" key="6">
    <source>
        <dbReference type="ARBA" id="ARBA00022989"/>
    </source>
</evidence>
<evidence type="ECO:0000313" key="11">
    <source>
        <dbReference type="EMBL" id="KUG04273.1"/>
    </source>
</evidence>
<feature type="transmembrane region" description="Helical" evidence="10">
    <location>
        <begin position="250"/>
        <end position="266"/>
    </location>
</feature>
<feature type="transmembrane region" description="Helical" evidence="10">
    <location>
        <begin position="120"/>
        <end position="142"/>
    </location>
</feature>
<keyword evidence="3" id="KW-0050">Antiport</keyword>
<accession>A0A0W8E774</accession>
<feature type="transmembrane region" description="Helical" evidence="10">
    <location>
        <begin position="78"/>
        <end position="100"/>
    </location>
</feature>
<dbReference type="EMBL" id="LNQE01001853">
    <property type="protein sequence ID" value="KUG04273.1"/>
    <property type="molecule type" value="Genomic_DNA"/>
</dbReference>
<evidence type="ECO:0000256" key="2">
    <source>
        <dbReference type="ARBA" id="ARBA00022448"/>
    </source>
</evidence>
<keyword evidence="6 10" id="KW-1133">Transmembrane helix</keyword>
<protein>
    <recommendedName>
        <fullName evidence="9">Multidrug-efflux transporter</fullName>
    </recommendedName>
</protein>
<evidence type="ECO:0000256" key="5">
    <source>
        <dbReference type="ARBA" id="ARBA00022692"/>
    </source>
</evidence>
<dbReference type="InterPro" id="IPR048279">
    <property type="entry name" value="MdtK-like"/>
</dbReference>
<dbReference type="Pfam" id="PF01554">
    <property type="entry name" value="MatE"/>
    <property type="match status" value="2"/>
</dbReference>
<proteinExistence type="predicted"/>
<evidence type="ECO:0000256" key="7">
    <source>
        <dbReference type="ARBA" id="ARBA00023065"/>
    </source>
</evidence>
<dbReference type="InterPro" id="IPR050222">
    <property type="entry name" value="MATE_MdtK"/>
</dbReference>
<name>A0A0W8E774_9ZZZZ</name>
<dbReference type="GO" id="GO:0005886">
    <property type="term" value="C:plasma membrane"/>
    <property type="evidence" value="ECO:0007669"/>
    <property type="project" value="UniProtKB-SubCell"/>
</dbReference>
<feature type="transmembrane region" description="Helical" evidence="10">
    <location>
        <begin position="404"/>
        <end position="426"/>
    </location>
</feature>
<feature type="transmembrane region" description="Helical" evidence="10">
    <location>
        <begin position="303"/>
        <end position="321"/>
    </location>
</feature>
<dbReference type="GO" id="GO:0015297">
    <property type="term" value="F:antiporter activity"/>
    <property type="evidence" value="ECO:0007669"/>
    <property type="project" value="UniProtKB-KW"/>
</dbReference>
<dbReference type="GO" id="GO:0042910">
    <property type="term" value="F:xenobiotic transmembrane transporter activity"/>
    <property type="evidence" value="ECO:0007669"/>
    <property type="project" value="InterPro"/>
</dbReference>